<proteinExistence type="predicted"/>
<evidence type="ECO:0008006" key="2">
    <source>
        <dbReference type="Google" id="ProtNLM"/>
    </source>
</evidence>
<gene>
    <name evidence="1" type="ORF">CHYS00102_LOCUS11140</name>
</gene>
<sequence>MITDSSTNIDDIYRPRIVRFDSYLEAIPNKRVAKIQEIPVITDVNPEVRNDIFRPRVVRFDSYLETVPKNRVIKGPSNVTKPHKNISNSNLTKGSSIPVGTRTSSFAECNRASDIYSKCVNSEIENNIYCQNLTNILRDCRKNRK</sequence>
<protein>
    <recommendedName>
        <fullName evidence="2">CHCH domain-containing protein</fullName>
    </recommendedName>
</protein>
<accession>A0A7S1BES1</accession>
<evidence type="ECO:0000313" key="1">
    <source>
        <dbReference type="EMBL" id="CAD8883943.1"/>
    </source>
</evidence>
<dbReference type="EMBL" id="HBFR01015285">
    <property type="protein sequence ID" value="CAD8883943.1"/>
    <property type="molecule type" value="Transcribed_RNA"/>
</dbReference>
<reference evidence="1" key="1">
    <citation type="submission" date="2021-01" db="EMBL/GenBank/DDBJ databases">
        <authorList>
            <person name="Corre E."/>
            <person name="Pelletier E."/>
            <person name="Niang G."/>
            <person name="Scheremetjew M."/>
            <person name="Finn R."/>
            <person name="Kale V."/>
            <person name="Holt S."/>
            <person name="Cochrane G."/>
            <person name="Meng A."/>
            <person name="Brown T."/>
            <person name="Cohen L."/>
        </authorList>
    </citation>
    <scope>NUCLEOTIDE SEQUENCE</scope>
    <source>
        <strain evidence="1">308</strain>
    </source>
</reference>
<organism evidence="1">
    <name type="scientific">Corethron hystrix</name>
    <dbReference type="NCBI Taxonomy" id="216773"/>
    <lineage>
        <taxon>Eukaryota</taxon>
        <taxon>Sar</taxon>
        <taxon>Stramenopiles</taxon>
        <taxon>Ochrophyta</taxon>
        <taxon>Bacillariophyta</taxon>
        <taxon>Coscinodiscophyceae</taxon>
        <taxon>Corethrophycidae</taxon>
        <taxon>Corethrales</taxon>
        <taxon>Corethraceae</taxon>
        <taxon>Corethron</taxon>
    </lineage>
</organism>
<dbReference type="AlphaFoldDB" id="A0A7S1BES1"/>
<name>A0A7S1BES1_9STRA</name>